<evidence type="ECO:0000256" key="1">
    <source>
        <dbReference type="SAM" id="MobiDB-lite"/>
    </source>
</evidence>
<dbReference type="OrthoDB" id="5129197at2759"/>
<protein>
    <submittedName>
        <fullName evidence="2">Uncharacterized protein</fullName>
    </submittedName>
</protein>
<gene>
    <name evidence="2" type="ORF">VE01_04020</name>
</gene>
<dbReference type="EMBL" id="KV460219">
    <property type="protein sequence ID" value="OBT98026.1"/>
    <property type="molecule type" value="Genomic_DNA"/>
</dbReference>
<dbReference type="GeneID" id="28837406"/>
<evidence type="ECO:0000313" key="2">
    <source>
        <dbReference type="EMBL" id="OBT98026.1"/>
    </source>
</evidence>
<keyword evidence="3" id="KW-1185">Reference proteome</keyword>
<proteinExistence type="predicted"/>
<dbReference type="AlphaFoldDB" id="A0A1B8GQB2"/>
<evidence type="ECO:0000313" key="3">
    <source>
        <dbReference type="Proteomes" id="UP000091956"/>
    </source>
</evidence>
<reference evidence="3" key="2">
    <citation type="journal article" date="2018" name="Nat. Commun.">
        <title>Extreme sensitivity to ultraviolet light in the fungal pathogen causing white-nose syndrome of bats.</title>
        <authorList>
            <person name="Palmer J.M."/>
            <person name="Drees K.P."/>
            <person name="Foster J.T."/>
            <person name="Lindner D.L."/>
        </authorList>
    </citation>
    <scope>NUCLEOTIDE SEQUENCE [LARGE SCALE GENOMIC DNA]</scope>
    <source>
        <strain evidence="3">UAMH 10579</strain>
    </source>
</reference>
<reference evidence="2 3" key="1">
    <citation type="submission" date="2016-03" db="EMBL/GenBank/DDBJ databases">
        <title>Comparative genomics of Pseudogymnoascus destructans, the fungus causing white-nose syndrome of bats.</title>
        <authorList>
            <person name="Palmer J.M."/>
            <person name="Drees K.P."/>
            <person name="Foster J.T."/>
            <person name="Lindner D.L."/>
        </authorList>
    </citation>
    <scope>NUCLEOTIDE SEQUENCE [LARGE SCALE GENOMIC DNA]</scope>
    <source>
        <strain evidence="2 3">UAMH 10579</strain>
    </source>
</reference>
<dbReference type="RefSeq" id="XP_018131759.1">
    <property type="nucleotide sequence ID" value="XM_018273498.2"/>
</dbReference>
<accession>A0A1B8GQB2</accession>
<name>A0A1B8GQB2_9PEZI</name>
<organism evidence="2 3">
    <name type="scientific">Pseudogymnoascus verrucosus</name>
    <dbReference type="NCBI Taxonomy" id="342668"/>
    <lineage>
        <taxon>Eukaryota</taxon>
        <taxon>Fungi</taxon>
        <taxon>Dikarya</taxon>
        <taxon>Ascomycota</taxon>
        <taxon>Pezizomycotina</taxon>
        <taxon>Leotiomycetes</taxon>
        <taxon>Thelebolales</taxon>
        <taxon>Thelebolaceae</taxon>
        <taxon>Pseudogymnoascus</taxon>
    </lineage>
</organism>
<dbReference type="Proteomes" id="UP000091956">
    <property type="component" value="Unassembled WGS sequence"/>
</dbReference>
<feature type="compositionally biased region" description="Low complexity" evidence="1">
    <location>
        <begin position="18"/>
        <end position="39"/>
    </location>
</feature>
<feature type="region of interest" description="Disordered" evidence="1">
    <location>
        <begin position="1"/>
        <end position="67"/>
    </location>
</feature>
<sequence length="268" mass="29265">MSELPGYSPYGVPPPEPASSTTSLATSLAASSLALPTPSIRSTTPPVFPSLPHFPDDQPRESLAGPVKTTSLSDMQHDYFRVTRVTNTTYSVALTTDPTPLYRVEVDPHIAADPAIQVFDLFNPLPLATARLHPAVATSQSCTRDPAGDNPKWRPMSLLHFSSIPLVVIPGMAPIERSVRWQHTTKQSTNLELWMRDPLFGISAGPPQSTMPREMLLARYGIEGVGFVADRVLEIRRGGGMEFELVVLVQAFAILEADRRKKARKGGK</sequence>